<evidence type="ECO:0000259" key="1">
    <source>
        <dbReference type="Pfam" id="PF14522"/>
    </source>
</evidence>
<reference evidence="2 3" key="1">
    <citation type="submission" date="2021-05" db="EMBL/GenBank/DDBJ databases">
        <title>The draft genome of Geobacter luticola JCM 17780.</title>
        <authorList>
            <person name="Xu Z."/>
            <person name="Masuda Y."/>
            <person name="Itoh H."/>
            <person name="Senoo K."/>
        </authorList>
    </citation>
    <scope>NUCLEOTIDE SEQUENCE [LARGE SCALE GENOMIC DNA]</scope>
    <source>
        <strain evidence="2 3">JCM 17780</strain>
    </source>
</reference>
<protein>
    <submittedName>
        <fullName evidence="2">Cytochrome c3 family protein</fullName>
    </submittedName>
</protein>
<feature type="domain" description="Cytochrome c7-like" evidence="1">
    <location>
        <begin position="36"/>
        <end position="99"/>
    </location>
</feature>
<dbReference type="SUPFAM" id="SSF48695">
    <property type="entry name" value="Multiheme cytochromes"/>
    <property type="match status" value="3"/>
</dbReference>
<dbReference type="PANTHER" id="PTHR39425:SF1">
    <property type="entry name" value="CYTOCHROME C7-LIKE DOMAIN-CONTAINING PROTEIN"/>
    <property type="match status" value="1"/>
</dbReference>
<dbReference type="PANTHER" id="PTHR39425">
    <property type="entry name" value="LIPOPROTEIN CYTOCHROME C"/>
    <property type="match status" value="1"/>
</dbReference>
<dbReference type="InterPro" id="IPR036280">
    <property type="entry name" value="Multihaem_cyt_sf"/>
</dbReference>
<feature type="domain" description="Cytochrome c7-like" evidence="1">
    <location>
        <begin position="186"/>
        <end position="247"/>
    </location>
</feature>
<dbReference type="CDD" id="cd08168">
    <property type="entry name" value="Cytochrom_C3"/>
    <property type="match status" value="2"/>
</dbReference>
<feature type="domain" description="Cytochrome c7-like" evidence="1">
    <location>
        <begin position="113"/>
        <end position="175"/>
    </location>
</feature>
<sequence length="708" mass="77853">MRRLFILLVLLCTLPVFIYAKEYKVVTFTTETAGTVEFNHDVHLARLGKSCTTCHNSLYNVVKKNPPVTMAEMEKGKSCGACHDKKKAFALADCVRCHRVKEVPIEIADFGAVVFSHNFHLGMYSCGECHNRLFKASSDNPPVSMAQMERGVSCGACHDGKSAFTVKENCTKCHTVKDIPFSADAQFSHKVHLGMYGCGDCHSKLFVAGPNSKRYTMQEMANGRSCGACHDGKTGFSVQGDCGKCHKGVKEVPFPASDALFSHKFHLTIYRCADCHSGIFVGGAGSKRYTMADMEKSRSCGACHDSSIAFSVAGSCNRCHTSTKEVTFDIKDAGKVTFSHDFHKGMYACGDCHNKVFRTGSESRRYSMAEMEKGQSCGACHDGKSAFTVAGNCGKCHPVKELTFTDDAVFSHTRHLEMYKCADCHNQLFKAGPDNKRHTMGQMEQGASCGACHDGNTGFSVKGDCNRCHKSTIEVTFRVPETGPTLFSHKFHAGMYKCTDCHNSIFATGKAAKRYKMADMEQGRSCGACHDAKTAFGVKENCEKCHPVKELRFKESGAFFSHKFHIAAYSCNDCHDKIFSPGLATRRATMPDMEKGKSCGACHDGKSAFTSSENCEKCHTVTKAVRYEIPGMVGNALFSHKVHLGRGYNCADCHKKLIPTGVERRPVTMKQMEEGKSCGSCHGFSMAFSVKDQNSCDRCHQRRFVPEK</sequence>
<feature type="domain" description="Cytochrome c7-like" evidence="1">
    <location>
        <begin position="260"/>
        <end position="321"/>
    </location>
</feature>
<evidence type="ECO:0000313" key="2">
    <source>
        <dbReference type="EMBL" id="MBT0654168.1"/>
    </source>
</evidence>
<dbReference type="EMBL" id="JAHCVK010000008">
    <property type="protein sequence ID" value="MBT0654168.1"/>
    <property type="molecule type" value="Genomic_DNA"/>
</dbReference>
<feature type="domain" description="Cytochrome c7-like" evidence="1">
    <location>
        <begin position="486"/>
        <end position="546"/>
    </location>
</feature>
<dbReference type="Proteomes" id="UP000756860">
    <property type="component" value="Unassembled WGS sequence"/>
</dbReference>
<accession>A0ABS5SFM7</accession>
<dbReference type="Gene3D" id="3.90.10.10">
    <property type="entry name" value="Cytochrome C3"/>
    <property type="match status" value="9"/>
</dbReference>
<feature type="domain" description="Cytochrome c7-like" evidence="1">
    <location>
        <begin position="336"/>
        <end position="397"/>
    </location>
</feature>
<dbReference type="Pfam" id="PF14522">
    <property type="entry name" value="Cytochrome_C7"/>
    <property type="match status" value="9"/>
</dbReference>
<feature type="domain" description="Cytochrome c7-like" evidence="1">
    <location>
        <begin position="409"/>
        <end position="470"/>
    </location>
</feature>
<organism evidence="2 3">
    <name type="scientific">Geomobilimonas luticola</name>
    <dbReference type="NCBI Taxonomy" id="1114878"/>
    <lineage>
        <taxon>Bacteria</taxon>
        <taxon>Pseudomonadati</taxon>
        <taxon>Thermodesulfobacteriota</taxon>
        <taxon>Desulfuromonadia</taxon>
        <taxon>Geobacterales</taxon>
        <taxon>Geobacteraceae</taxon>
        <taxon>Geomobilimonas</taxon>
    </lineage>
</organism>
<dbReference type="NCBIfam" id="TIGR04257">
    <property type="entry name" value="nanowire_3heme"/>
    <property type="match status" value="9"/>
</dbReference>
<proteinExistence type="predicted"/>
<dbReference type="InterPro" id="IPR029467">
    <property type="entry name" value="Cyt_c7-like"/>
</dbReference>
<dbReference type="InterPro" id="IPR026352">
    <property type="entry name" value="Nanowire_3heme"/>
</dbReference>
<keyword evidence="3" id="KW-1185">Reference proteome</keyword>
<feature type="domain" description="Cytochrome c7-like" evidence="1">
    <location>
        <begin position="559"/>
        <end position="620"/>
    </location>
</feature>
<comment type="caution">
    <text evidence="2">The sequence shown here is derived from an EMBL/GenBank/DDBJ whole genome shotgun (WGS) entry which is preliminary data.</text>
</comment>
<gene>
    <name evidence="2" type="ORF">KI810_13980</name>
</gene>
<dbReference type="RefSeq" id="WP_214176178.1">
    <property type="nucleotide sequence ID" value="NZ_JAHCVK010000008.1"/>
</dbReference>
<evidence type="ECO:0000313" key="3">
    <source>
        <dbReference type="Proteomes" id="UP000756860"/>
    </source>
</evidence>
<feature type="domain" description="Cytochrome c7-like" evidence="1">
    <location>
        <begin position="637"/>
        <end position="701"/>
    </location>
</feature>
<name>A0ABS5SFM7_9BACT</name>